<name>Q7NHW2_GLOVI</name>
<dbReference type="PATRIC" id="fig|251221.4.peg.2460"/>
<dbReference type="Proteomes" id="UP000000557">
    <property type="component" value="Chromosome"/>
</dbReference>
<dbReference type="InParanoid" id="Q7NHW2"/>
<organism evidence="1 2">
    <name type="scientific">Gloeobacter violaceus (strain ATCC 29082 / PCC 7421)</name>
    <dbReference type="NCBI Taxonomy" id="251221"/>
    <lineage>
        <taxon>Bacteria</taxon>
        <taxon>Bacillati</taxon>
        <taxon>Cyanobacteriota</taxon>
        <taxon>Cyanophyceae</taxon>
        <taxon>Gloeobacterales</taxon>
        <taxon>Gloeobacteraceae</taxon>
        <taxon>Gloeobacter</taxon>
    </lineage>
</organism>
<dbReference type="EnsemblBacteria" id="BAC90364">
    <property type="protein sequence ID" value="BAC90364"/>
    <property type="gene ID" value="BAC90364"/>
</dbReference>
<dbReference type="OrthoDB" id="5243356at2"/>
<accession>Q7NHW2</accession>
<dbReference type="STRING" id="251221.gene:10759920"/>
<gene>
    <name evidence="1" type="ordered locus">gll2423</name>
</gene>
<evidence type="ECO:0000313" key="1">
    <source>
        <dbReference type="EMBL" id="BAC90364.1"/>
    </source>
</evidence>
<keyword evidence="2" id="KW-1185">Reference proteome</keyword>
<dbReference type="AlphaFoldDB" id="Q7NHW2"/>
<proteinExistence type="predicted"/>
<dbReference type="KEGG" id="gvi:gll2423"/>
<reference evidence="1 2" key="1">
    <citation type="journal article" date="2003" name="DNA Res.">
        <title>Complete genome structure of Gloeobacter violaceus PCC 7421, a cyanobacterium that lacks thylakoids.</title>
        <authorList>
            <person name="Nakamura Y."/>
            <person name="Kaneko T."/>
            <person name="Sato S."/>
            <person name="Mimuro M."/>
            <person name="Miyashita H."/>
            <person name="Tsuchiya T."/>
            <person name="Sasamoto S."/>
            <person name="Watanabe A."/>
            <person name="Kawashima K."/>
            <person name="Kishida Y."/>
            <person name="Kiyokawa C."/>
            <person name="Kohara M."/>
            <person name="Matsumoto M."/>
            <person name="Matsuno A."/>
            <person name="Nakazaki N."/>
            <person name="Shimpo S."/>
            <person name="Takeuchi C."/>
            <person name="Yamada M."/>
            <person name="Tabata S."/>
        </authorList>
    </citation>
    <scope>NUCLEOTIDE SEQUENCE [LARGE SCALE GENOMIC DNA]</scope>
    <source>
        <strain evidence="2">ATCC 29082 / PCC 7421</strain>
    </source>
</reference>
<evidence type="ECO:0000313" key="2">
    <source>
        <dbReference type="Proteomes" id="UP000000557"/>
    </source>
</evidence>
<dbReference type="EMBL" id="BA000045">
    <property type="protein sequence ID" value="BAC90364.1"/>
    <property type="molecule type" value="Genomic_DNA"/>
</dbReference>
<reference evidence="1 2" key="2">
    <citation type="journal article" date="2003" name="DNA Res.">
        <title>Complete genome structure of Gloeobacter violaceus PCC 7421, a cyanobacterium that lacks thylakoids (supplement).</title>
        <authorList>
            <person name="Nakamura Y."/>
            <person name="Kaneko T."/>
            <person name="Sato S."/>
            <person name="Mimuro M."/>
            <person name="Miyashita H."/>
            <person name="Tsuchiya T."/>
            <person name="Sasamoto S."/>
            <person name="Watanabe A."/>
            <person name="Kawashima K."/>
            <person name="Kishida Y."/>
            <person name="Kiyokawa C."/>
            <person name="Kohara M."/>
            <person name="Matsumoto M."/>
            <person name="Matsuno A."/>
            <person name="Nakazaki N."/>
            <person name="Shimpo S."/>
            <person name="Takeuchi C."/>
            <person name="Yamada M."/>
            <person name="Tabata S."/>
        </authorList>
    </citation>
    <scope>NUCLEOTIDE SEQUENCE [LARGE SCALE GENOMIC DNA]</scope>
    <source>
        <strain evidence="2">ATCC 29082 / PCC 7421</strain>
    </source>
</reference>
<protein>
    <submittedName>
        <fullName evidence="1">Gll2423 protein</fullName>
    </submittedName>
</protein>
<dbReference type="HOGENOM" id="CLU_161390_0_0_3"/>
<dbReference type="eggNOG" id="ENOG5032A2Y">
    <property type="taxonomic scope" value="Bacteria"/>
</dbReference>
<sequence length="127" mass="14445">MKLGVLHQMHIQSSVLVPLGFGKYVRSDQVTAIIPIEQDRGPGRRTFVGVQGQADPIVASRAEDSIVRDLVQEPREVIQSRQQQQILRDLLLDLANVNPTVRRISRDEGSLDLDRLERRIREVLEDD</sequence>